<evidence type="ECO:0000256" key="5">
    <source>
        <dbReference type="ARBA" id="ARBA00023136"/>
    </source>
</evidence>
<organism evidence="7 8">
    <name type="scientific">Rhizobium rosettiformans W3</name>
    <dbReference type="NCBI Taxonomy" id="538378"/>
    <lineage>
        <taxon>Bacteria</taxon>
        <taxon>Pseudomonadati</taxon>
        <taxon>Pseudomonadota</taxon>
        <taxon>Alphaproteobacteria</taxon>
        <taxon>Hyphomicrobiales</taxon>
        <taxon>Rhizobiaceae</taxon>
        <taxon>Rhizobium/Agrobacterium group</taxon>
        <taxon>Rhizobium</taxon>
    </lineage>
</organism>
<keyword evidence="3 6" id="KW-0812">Transmembrane</keyword>
<evidence type="ECO:0000313" key="7">
    <source>
        <dbReference type="EMBL" id="THV34536.1"/>
    </source>
</evidence>
<keyword evidence="4 6" id="KW-1133">Transmembrane helix</keyword>
<evidence type="ECO:0000256" key="2">
    <source>
        <dbReference type="ARBA" id="ARBA00022475"/>
    </source>
</evidence>
<dbReference type="InterPro" id="IPR001851">
    <property type="entry name" value="ABC_transp_permease"/>
</dbReference>
<dbReference type="InterPro" id="IPR017778">
    <property type="entry name" value="ABC_transptr_urea_perm_UrtC"/>
</dbReference>
<comment type="caution">
    <text evidence="7">The sequence shown here is derived from an EMBL/GenBank/DDBJ whole genome shotgun (WGS) entry which is preliminary data.</text>
</comment>
<dbReference type="Pfam" id="PF02653">
    <property type="entry name" value="BPD_transp_2"/>
    <property type="match status" value="1"/>
</dbReference>
<dbReference type="Proteomes" id="UP000307378">
    <property type="component" value="Unassembled WGS sequence"/>
</dbReference>
<comment type="subcellular location">
    <subcellularLocation>
        <location evidence="1">Cell membrane</location>
        <topology evidence="1">Multi-pass membrane protein</topology>
    </subcellularLocation>
</comment>
<feature type="transmembrane region" description="Helical" evidence="6">
    <location>
        <begin position="151"/>
        <end position="170"/>
    </location>
</feature>
<dbReference type="EMBL" id="STGU01000008">
    <property type="protein sequence ID" value="THV34536.1"/>
    <property type="molecule type" value="Genomic_DNA"/>
</dbReference>
<dbReference type="InterPro" id="IPR043428">
    <property type="entry name" value="LivM-like"/>
</dbReference>
<dbReference type="GO" id="GO:0015658">
    <property type="term" value="F:branched-chain amino acid transmembrane transporter activity"/>
    <property type="evidence" value="ECO:0007669"/>
    <property type="project" value="InterPro"/>
</dbReference>
<dbReference type="RefSeq" id="WP_136542101.1">
    <property type="nucleotide sequence ID" value="NZ_STGU01000008.1"/>
</dbReference>
<proteinExistence type="predicted"/>
<dbReference type="PANTHER" id="PTHR30482:SF4">
    <property type="entry name" value="SLR1201 PROTEIN"/>
    <property type="match status" value="1"/>
</dbReference>
<evidence type="ECO:0000256" key="1">
    <source>
        <dbReference type="ARBA" id="ARBA00004651"/>
    </source>
</evidence>
<evidence type="ECO:0000256" key="6">
    <source>
        <dbReference type="SAM" id="Phobius"/>
    </source>
</evidence>
<accession>A0A4V4HQN7</accession>
<sequence length="375" mass="40883">MPAVGFLFSRKEWLYFAILAALLLIVLPLGLDIFRLNLIGKYLTYAFVAIGLVLLWGNGGILSLGQGIFFGLGGYCMAMFLKLEASTPEATKIQSTPGIPDFMDWNQITVLPSWWAPFYSFSFTLAAILLVPSIFAFIIGSAMFKRRVGGVYFAIITQAVAAILTILIIGQQGYTGGVNGITDLRTLLGWDIRTDEAKLILYFVNAVLLIGVLLLAQAVRISKFGRLLIAMRDREDRVRFSGYDVANFKIFIFCLAAAMSAIGGAMFTLQVGFMSPSFVGIVPSIEMVIFAAVGGRLSLFGAIYGALLVNAAKTTFSESFPELWLFAMGGLFIAVVMAFPYGLAGVVKDYVEPFVTRRLPGFLKRAPLTQPQAAE</sequence>
<feature type="transmembrane region" description="Helical" evidence="6">
    <location>
        <begin position="199"/>
        <end position="219"/>
    </location>
</feature>
<name>A0A4V4HQN7_9HYPH</name>
<feature type="transmembrane region" description="Helical" evidence="6">
    <location>
        <begin position="43"/>
        <end position="72"/>
    </location>
</feature>
<dbReference type="GO" id="GO:0005886">
    <property type="term" value="C:plasma membrane"/>
    <property type="evidence" value="ECO:0007669"/>
    <property type="project" value="UniProtKB-SubCell"/>
</dbReference>
<dbReference type="AlphaFoldDB" id="A0A4V4HQN7"/>
<reference evidence="7 8" key="1">
    <citation type="submission" date="2019-04" db="EMBL/GenBank/DDBJ databases">
        <title>genome sequence of strain W3.</title>
        <authorList>
            <person name="Gao J."/>
            <person name="Sun J."/>
        </authorList>
    </citation>
    <scope>NUCLEOTIDE SEQUENCE [LARGE SCALE GENOMIC DNA]</scope>
    <source>
        <strain evidence="7 8">W3</strain>
    </source>
</reference>
<evidence type="ECO:0000256" key="3">
    <source>
        <dbReference type="ARBA" id="ARBA00022692"/>
    </source>
</evidence>
<gene>
    <name evidence="7" type="primary">urtC</name>
    <name evidence="7" type="ORF">FAA86_15690</name>
</gene>
<dbReference type="PANTHER" id="PTHR30482">
    <property type="entry name" value="HIGH-AFFINITY BRANCHED-CHAIN AMINO ACID TRANSPORT SYSTEM PERMEASE"/>
    <property type="match status" value="1"/>
</dbReference>
<keyword evidence="2" id="KW-1003">Cell membrane</keyword>
<feature type="transmembrane region" description="Helical" evidence="6">
    <location>
        <begin position="118"/>
        <end position="139"/>
    </location>
</feature>
<feature type="transmembrane region" description="Helical" evidence="6">
    <location>
        <begin position="287"/>
        <end position="311"/>
    </location>
</feature>
<protein>
    <submittedName>
        <fullName evidence="7">Urea ABC transporter permease subunit UrtC</fullName>
    </submittedName>
</protein>
<evidence type="ECO:0000313" key="8">
    <source>
        <dbReference type="Proteomes" id="UP000307378"/>
    </source>
</evidence>
<feature type="transmembrane region" description="Helical" evidence="6">
    <location>
        <begin position="13"/>
        <end position="31"/>
    </location>
</feature>
<keyword evidence="5 6" id="KW-0472">Membrane</keyword>
<dbReference type="CDD" id="cd06581">
    <property type="entry name" value="TM_PBP1_LivM_like"/>
    <property type="match status" value="1"/>
</dbReference>
<evidence type="ECO:0000256" key="4">
    <source>
        <dbReference type="ARBA" id="ARBA00022989"/>
    </source>
</evidence>
<dbReference type="NCBIfam" id="TIGR03408">
    <property type="entry name" value="urea_trans_UrtC"/>
    <property type="match status" value="1"/>
</dbReference>
<feature type="transmembrane region" description="Helical" evidence="6">
    <location>
        <begin position="323"/>
        <end position="343"/>
    </location>
</feature>
<feature type="transmembrane region" description="Helical" evidence="6">
    <location>
        <begin position="240"/>
        <end position="267"/>
    </location>
</feature>